<keyword evidence="7" id="KW-0862">Zinc</keyword>
<dbReference type="PANTHER" id="PTHR30580:SF0">
    <property type="entry name" value="PRIMOSOMAL PROTEIN N"/>
    <property type="match status" value="1"/>
</dbReference>
<dbReference type="InterPro" id="IPR027417">
    <property type="entry name" value="P-loop_NTPase"/>
</dbReference>
<dbReference type="PANTHER" id="PTHR30580">
    <property type="entry name" value="PRIMOSOMAL PROTEIN N"/>
    <property type="match status" value="1"/>
</dbReference>
<dbReference type="Gene3D" id="3.40.1440.60">
    <property type="entry name" value="PriA, 3(prime) DNA-binding domain"/>
    <property type="match status" value="1"/>
</dbReference>
<dbReference type="GO" id="GO:0006310">
    <property type="term" value="P:DNA recombination"/>
    <property type="evidence" value="ECO:0007669"/>
    <property type="project" value="InterPro"/>
</dbReference>
<dbReference type="CDD" id="cd17929">
    <property type="entry name" value="DEXHc_priA"/>
    <property type="match status" value="1"/>
</dbReference>
<dbReference type="InterPro" id="IPR042115">
    <property type="entry name" value="PriA_3primeBD_sf"/>
</dbReference>
<evidence type="ECO:0000256" key="9">
    <source>
        <dbReference type="ARBA" id="ARBA00023125"/>
    </source>
</evidence>
<evidence type="ECO:0000256" key="6">
    <source>
        <dbReference type="ARBA" id="ARBA00022806"/>
    </source>
</evidence>
<evidence type="ECO:0000256" key="12">
    <source>
        <dbReference type="ARBA" id="ARBA00048988"/>
    </source>
</evidence>
<dbReference type="Gene3D" id="3.40.50.300">
    <property type="entry name" value="P-loop containing nucleotide triphosphate hydrolases"/>
    <property type="match status" value="1"/>
</dbReference>
<protein>
    <recommendedName>
        <fullName evidence="11">DNA 3'-5' helicase</fullName>
        <ecNumber evidence="11">5.6.2.4</ecNumber>
    </recommendedName>
</protein>
<dbReference type="GO" id="GO:0043138">
    <property type="term" value="F:3'-5' DNA helicase activity"/>
    <property type="evidence" value="ECO:0007669"/>
    <property type="project" value="UniProtKB-EC"/>
</dbReference>
<evidence type="ECO:0000256" key="7">
    <source>
        <dbReference type="ARBA" id="ARBA00022833"/>
    </source>
</evidence>
<dbReference type="NCBIfam" id="TIGR00595">
    <property type="entry name" value="priA"/>
    <property type="match status" value="1"/>
</dbReference>
<dbReference type="AlphaFoldDB" id="A0A9E4T7L0"/>
<dbReference type="InterPro" id="IPR041222">
    <property type="entry name" value="PriA_3primeBD"/>
</dbReference>
<organism evidence="14 15">
    <name type="scientific">Candidatus Thiodiazotropha taylori</name>
    <dbReference type="NCBI Taxonomy" id="2792791"/>
    <lineage>
        <taxon>Bacteria</taxon>
        <taxon>Pseudomonadati</taxon>
        <taxon>Pseudomonadota</taxon>
        <taxon>Gammaproteobacteria</taxon>
        <taxon>Chromatiales</taxon>
        <taxon>Sedimenticolaceae</taxon>
        <taxon>Candidatus Thiodiazotropha</taxon>
    </lineage>
</organism>
<evidence type="ECO:0000256" key="2">
    <source>
        <dbReference type="ARBA" id="ARBA00022705"/>
    </source>
</evidence>
<dbReference type="EC" id="5.6.2.4" evidence="11"/>
<dbReference type="GO" id="GO:1990077">
    <property type="term" value="C:primosome complex"/>
    <property type="evidence" value="ECO:0007669"/>
    <property type="project" value="UniProtKB-KW"/>
</dbReference>
<dbReference type="PROSITE" id="PS51192">
    <property type="entry name" value="HELICASE_ATP_BIND_1"/>
    <property type="match status" value="1"/>
</dbReference>
<accession>A0A9E4T7L0</accession>
<proteinExistence type="predicted"/>
<comment type="catalytic activity">
    <reaction evidence="12">
        <text>ATP + H2O = ADP + phosphate + H(+)</text>
        <dbReference type="Rhea" id="RHEA:13065"/>
        <dbReference type="ChEBI" id="CHEBI:15377"/>
        <dbReference type="ChEBI" id="CHEBI:15378"/>
        <dbReference type="ChEBI" id="CHEBI:30616"/>
        <dbReference type="ChEBI" id="CHEBI:43474"/>
        <dbReference type="ChEBI" id="CHEBI:456216"/>
        <dbReference type="EC" id="5.6.2.4"/>
    </reaction>
</comment>
<evidence type="ECO:0000256" key="5">
    <source>
        <dbReference type="ARBA" id="ARBA00022801"/>
    </source>
</evidence>
<dbReference type="GO" id="GO:0016787">
    <property type="term" value="F:hydrolase activity"/>
    <property type="evidence" value="ECO:0007669"/>
    <property type="project" value="UniProtKB-KW"/>
</dbReference>
<keyword evidence="10" id="KW-0413">Isomerase</keyword>
<evidence type="ECO:0000256" key="8">
    <source>
        <dbReference type="ARBA" id="ARBA00022840"/>
    </source>
</evidence>
<keyword evidence="4" id="KW-0547">Nucleotide-binding</keyword>
<evidence type="ECO:0000313" key="15">
    <source>
        <dbReference type="Proteomes" id="UP000886667"/>
    </source>
</evidence>
<keyword evidence="1" id="KW-0639">Primosome</keyword>
<dbReference type="EMBL" id="JAEPCM010000792">
    <property type="protein sequence ID" value="MCG7948827.1"/>
    <property type="molecule type" value="Genomic_DNA"/>
</dbReference>
<reference evidence="14" key="1">
    <citation type="journal article" date="2021" name="Proc. Natl. Acad. Sci. U.S.A.">
        <title>Global biogeography of chemosynthetic symbionts reveals both localized and globally distributed symbiont groups. .</title>
        <authorList>
            <person name="Osvatic J.T."/>
            <person name="Wilkins L.G.E."/>
            <person name="Leibrecht L."/>
            <person name="Leray M."/>
            <person name="Zauner S."/>
            <person name="Polzin J."/>
            <person name="Camacho Y."/>
            <person name="Gros O."/>
            <person name="van Gils J.A."/>
            <person name="Eisen J.A."/>
            <person name="Petersen J.M."/>
            <person name="Yuen B."/>
        </authorList>
    </citation>
    <scope>NUCLEOTIDE SEQUENCE</scope>
    <source>
        <strain evidence="14">MAGclacostrist064TRANS</strain>
    </source>
</reference>
<evidence type="ECO:0000259" key="13">
    <source>
        <dbReference type="PROSITE" id="PS51192"/>
    </source>
</evidence>
<keyword evidence="3" id="KW-0479">Metal-binding</keyword>
<evidence type="ECO:0000256" key="10">
    <source>
        <dbReference type="ARBA" id="ARBA00023235"/>
    </source>
</evidence>
<name>A0A9E4T7L0_9GAMM</name>
<feature type="non-terminal residue" evidence="14">
    <location>
        <position position="426"/>
    </location>
</feature>
<sequence>MESDTILKIALAGPLRGYFDYLPPEHNGITLTPGCRFEIPFGRSSRVGILISTSSKSSVPTSKLKRALSQLDPTPLLQPSDLRLLKWAADYYEHPLGDVIFHALPLNLRKKPTAAKTSHPGLRLTQAGEALDPDTLSRAPKQRSVILALQQHPQGLAKSLLMQNHELSPAVLRSLLDKGLVTPCELAPQPLPSEAAHQLNPQQQLAVDTVREKLDGFQAYLLNGVTGSGKTEVYLHLVADVLAQGRQALILVPEIGLTPQLLQRFQQRMGHEVAVLHSGLADGEREKVWHAIRQVRQRVLIGTRSAVFTPMPELGLIIVDEEHDLSYKQQEGFRYNARDISLVRAQQTGCPVVLGSATPSLESLRNVQESRYRQLDLPKRAADASMPSLSLIDIRNGHLKGGLSPALLKHLQQAATKTHLKQRLQR</sequence>
<dbReference type="GO" id="GO:0006270">
    <property type="term" value="P:DNA replication initiation"/>
    <property type="evidence" value="ECO:0007669"/>
    <property type="project" value="TreeGrafter"/>
</dbReference>
<evidence type="ECO:0000256" key="1">
    <source>
        <dbReference type="ARBA" id="ARBA00022515"/>
    </source>
</evidence>
<evidence type="ECO:0000256" key="11">
    <source>
        <dbReference type="ARBA" id="ARBA00034808"/>
    </source>
</evidence>
<dbReference type="InterPro" id="IPR011545">
    <property type="entry name" value="DEAD/DEAH_box_helicase_dom"/>
</dbReference>
<dbReference type="SMART" id="SM00487">
    <property type="entry name" value="DEXDc"/>
    <property type="match status" value="1"/>
</dbReference>
<dbReference type="Proteomes" id="UP000886667">
    <property type="component" value="Unassembled WGS sequence"/>
</dbReference>
<dbReference type="Pfam" id="PF00270">
    <property type="entry name" value="DEAD"/>
    <property type="match status" value="1"/>
</dbReference>
<keyword evidence="5" id="KW-0378">Hydrolase</keyword>
<evidence type="ECO:0000256" key="3">
    <source>
        <dbReference type="ARBA" id="ARBA00022723"/>
    </source>
</evidence>
<evidence type="ECO:0000313" key="14">
    <source>
        <dbReference type="EMBL" id="MCG7948827.1"/>
    </source>
</evidence>
<dbReference type="GO" id="GO:0003677">
    <property type="term" value="F:DNA binding"/>
    <property type="evidence" value="ECO:0007669"/>
    <property type="project" value="UniProtKB-KW"/>
</dbReference>
<comment type="caution">
    <text evidence="14">The sequence shown here is derived from an EMBL/GenBank/DDBJ whole genome shotgun (WGS) entry which is preliminary data.</text>
</comment>
<dbReference type="InterPro" id="IPR014001">
    <property type="entry name" value="Helicase_ATP-bd"/>
</dbReference>
<dbReference type="GO" id="GO:0006269">
    <property type="term" value="P:DNA replication, synthesis of primer"/>
    <property type="evidence" value="ECO:0007669"/>
    <property type="project" value="UniProtKB-KW"/>
</dbReference>
<dbReference type="SUPFAM" id="SSF52540">
    <property type="entry name" value="P-loop containing nucleoside triphosphate hydrolases"/>
    <property type="match status" value="1"/>
</dbReference>
<feature type="domain" description="Helicase ATP-binding" evidence="13">
    <location>
        <begin position="211"/>
        <end position="377"/>
    </location>
</feature>
<keyword evidence="6" id="KW-0347">Helicase</keyword>
<dbReference type="GO" id="GO:0005524">
    <property type="term" value="F:ATP binding"/>
    <property type="evidence" value="ECO:0007669"/>
    <property type="project" value="UniProtKB-KW"/>
</dbReference>
<gene>
    <name evidence="14" type="primary">priA</name>
    <name evidence="14" type="ORF">JAZ07_21000</name>
</gene>
<dbReference type="InterPro" id="IPR005259">
    <property type="entry name" value="PriA"/>
</dbReference>
<keyword evidence="9" id="KW-0238">DNA-binding</keyword>
<dbReference type="FunFam" id="3.40.1440.60:FF:000001">
    <property type="entry name" value="Primosomal protein N"/>
    <property type="match status" value="1"/>
</dbReference>
<dbReference type="FunFam" id="3.40.50.300:FF:000489">
    <property type="entry name" value="Primosome assembly protein PriA"/>
    <property type="match status" value="1"/>
</dbReference>
<evidence type="ECO:0000256" key="4">
    <source>
        <dbReference type="ARBA" id="ARBA00022741"/>
    </source>
</evidence>
<dbReference type="Pfam" id="PF17764">
    <property type="entry name" value="PriA_3primeBD"/>
    <property type="match status" value="1"/>
</dbReference>
<keyword evidence="2" id="KW-0235">DNA replication</keyword>
<dbReference type="GO" id="GO:0046872">
    <property type="term" value="F:metal ion binding"/>
    <property type="evidence" value="ECO:0007669"/>
    <property type="project" value="UniProtKB-KW"/>
</dbReference>
<dbReference type="GO" id="GO:0006302">
    <property type="term" value="P:double-strand break repair"/>
    <property type="evidence" value="ECO:0007669"/>
    <property type="project" value="InterPro"/>
</dbReference>
<keyword evidence="8" id="KW-0067">ATP-binding</keyword>